<evidence type="ECO:0000256" key="6">
    <source>
        <dbReference type="ARBA" id="ARBA00023315"/>
    </source>
</evidence>
<dbReference type="RefSeq" id="WP_344706938.1">
    <property type="nucleotide sequence ID" value="NZ_BAABBQ010000001.1"/>
</dbReference>
<comment type="catalytic activity">
    <reaction evidence="7">
        <text>alpha-D-glucosamine 1-phosphate + acetyl-CoA = N-acetyl-alpha-D-glucosamine 1-phosphate + CoA + H(+)</text>
        <dbReference type="Rhea" id="RHEA:13725"/>
        <dbReference type="ChEBI" id="CHEBI:15378"/>
        <dbReference type="ChEBI" id="CHEBI:57287"/>
        <dbReference type="ChEBI" id="CHEBI:57288"/>
        <dbReference type="ChEBI" id="CHEBI:57776"/>
        <dbReference type="ChEBI" id="CHEBI:58516"/>
        <dbReference type="EC" id="2.3.1.157"/>
    </reaction>
</comment>
<dbReference type="InterPro" id="IPR029044">
    <property type="entry name" value="Nucleotide-diphossugar_trans"/>
</dbReference>
<comment type="similarity">
    <text evidence="1">In the C-terminal section; belongs to the transferase hexapeptide repeat family.</text>
</comment>
<feature type="domain" description="MobA-like NTP transferase" evidence="10">
    <location>
        <begin position="7"/>
        <end position="157"/>
    </location>
</feature>
<keyword evidence="4" id="KW-0548">Nucleotidyltransferase</keyword>
<evidence type="ECO:0000256" key="9">
    <source>
        <dbReference type="ARBA" id="ARBA00049628"/>
    </source>
</evidence>
<name>A0ABP7SXM4_9SPHN</name>
<evidence type="ECO:0000256" key="1">
    <source>
        <dbReference type="ARBA" id="ARBA00007707"/>
    </source>
</evidence>
<dbReference type="PANTHER" id="PTHR43584:SF3">
    <property type="entry name" value="BIFUNCTIONAL PROTEIN GLMU"/>
    <property type="match status" value="1"/>
</dbReference>
<dbReference type="SUPFAM" id="SSF53448">
    <property type="entry name" value="Nucleotide-diphospho-sugar transferases"/>
    <property type="match status" value="1"/>
</dbReference>
<dbReference type="PANTHER" id="PTHR43584">
    <property type="entry name" value="NUCLEOTIDYL TRANSFERASE"/>
    <property type="match status" value="1"/>
</dbReference>
<keyword evidence="12" id="KW-1185">Reference proteome</keyword>
<dbReference type="EMBL" id="BAABBQ010000001">
    <property type="protein sequence ID" value="GAA4018029.1"/>
    <property type="molecule type" value="Genomic_DNA"/>
</dbReference>
<dbReference type="InterPro" id="IPR025877">
    <property type="entry name" value="MobA-like_NTP_Trfase"/>
</dbReference>
<evidence type="ECO:0000313" key="11">
    <source>
        <dbReference type="EMBL" id="GAA4018029.1"/>
    </source>
</evidence>
<evidence type="ECO:0000256" key="4">
    <source>
        <dbReference type="ARBA" id="ARBA00022695"/>
    </source>
</evidence>
<comment type="catalytic activity">
    <reaction evidence="8">
        <text>N-acetyl-alpha-D-glucosamine 1-phosphate + UTP + H(+) = UDP-N-acetyl-alpha-D-glucosamine + diphosphate</text>
        <dbReference type="Rhea" id="RHEA:13509"/>
        <dbReference type="ChEBI" id="CHEBI:15378"/>
        <dbReference type="ChEBI" id="CHEBI:33019"/>
        <dbReference type="ChEBI" id="CHEBI:46398"/>
        <dbReference type="ChEBI" id="CHEBI:57705"/>
        <dbReference type="ChEBI" id="CHEBI:57776"/>
        <dbReference type="EC" id="2.7.7.23"/>
    </reaction>
</comment>
<protein>
    <recommendedName>
        <fullName evidence="10">MobA-like NTP transferase domain-containing protein</fullName>
    </recommendedName>
</protein>
<dbReference type="InterPro" id="IPR050065">
    <property type="entry name" value="GlmU-like"/>
</dbReference>
<evidence type="ECO:0000256" key="8">
    <source>
        <dbReference type="ARBA" id="ARBA00048493"/>
    </source>
</evidence>
<dbReference type="Pfam" id="PF12804">
    <property type="entry name" value="NTP_transf_3"/>
    <property type="match status" value="1"/>
</dbReference>
<accession>A0ABP7SXM4</accession>
<evidence type="ECO:0000256" key="5">
    <source>
        <dbReference type="ARBA" id="ARBA00022842"/>
    </source>
</evidence>
<gene>
    <name evidence="11" type="ORF">GCM10022280_16740</name>
</gene>
<comment type="caution">
    <text evidence="11">The sequence shown here is derived from an EMBL/GenBank/DDBJ whole genome shotgun (WGS) entry which is preliminary data.</text>
</comment>
<keyword evidence="6" id="KW-0012">Acyltransferase</keyword>
<keyword evidence="5" id="KW-0460">Magnesium</keyword>
<evidence type="ECO:0000313" key="12">
    <source>
        <dbReference type="Proteomes" id="UP001500235"/>
    </source>
</evidence>
<sequence>MAARLAALIAAAGTGSRAGLPYPKTLHPVRGKPILIHLLDRLKAHDGNPTIIVSPSGLEPISRTLEEHGREAHLLVQEKPTGMGDAVLAFRQSPAFDPDADVLLAWGDIPLLEEATIAGLVARHREEGNDFTFASRPVAQAYTRVARDAAGAVTALEETRELGVEPEPGERDIGLFVFRAGPILQLLEHHRDEGLGRATGEHGFLYIVAHAAASGFKVEALPIATEQDCISLNRLSDLDGA</sequence>
<evidence type="ECO:0000256" key="3">
    <source>
        <dbReference type="ARBA" id="ARBA00022679"/>
    </source>
</evidence>
<dbReference type="Proteomes" id="UP001500235">
    <property type="component" value="Unassembled WGS sequence"/>
</dbReference>
<comment type="function">
    <text evidence="9">Catalyzes the last two sequential reactions in the de novo biosynthetic pathway for UDP-N-acetylglucosamine (UDP-GlcNAc). The C-terminal domain catalyzes the transfer of acetyl group from acetyl coenzyme A to glucosamine-1-phosphate (GlcN-1-P) to produce N-acetylglucosamine-1-phosphate (GlcNAc-1-P), which is converted into UDP-GlcNAc by the transfer of uridine 5-monophosphate (from uridine 5-triphosphate), a reaction catalyzed by the N-terminal domain.</text>
</comment>
<comment type="similarity">
    <text evidence="2">In the N-terminal section; belongs to the N-acetylglucosamine-1-phosphate uridyltransferase family.</text>
</comment>
<proteinExistence type="inferred from homology"/>
<evidence type="ECO:0000256" key="2">
    <source>
        <dbReference type="ARBA" id="ARBA00007947"/>
    </source>
</evidence>
<dbReference type="Gene3D" id="3.90.550.10">
    <property type="entry name" value="Spore Coat Polysaccharide Biosynthesis Protein SpsA, Chain A"/>
    <property type="match status" value="1"/>
</dbReference>
<reference evidence="12" key="1">
    <citation type="journal article" date="2019" name="Int. J. Syst. Evol. Microbiol.">
        <title>The Global Catalogue of Microorganisms (GCM) 10K type strain sequencing project: providing services to taxonomists for standard genome sequencing and annotation.</title>
        <authorList>
            <consortium name="The Broad Institute Genomics Platform"/>
            <consortium name="The Broad Institute Genome Sequencing Center for Infectious Disease"/>
            <person name="Wu L."/>
            <person name="Ma J."/>
        </authorList>
    </citation>
    <scope>NUCLEOTIDE SEQUENCE [LARGE SCALE GENOMIC DNA]</scope>
    <source>
        <strain evidence="12">JCM 17563</strain>
    </source>
</reference>
<organism evidence="11 12">
    <name type="scientific">Sphingomonas swuensis</name>
    <dbReference type="NCBI Taxonomy" id="977800"/>
    <lineage>
        <taxon>Bacteria</taxon>
        <taxon>Pseudomonadati</taxon>
        <taxon>Pseudomonadota</taxon>
        <taxon>Alphaproteobacteria</taxon>
        <taxon>Sphingomonadales</taxon>
        <taxon>Sphingomonadaceae</taxon>
        <taxon>Sphingomonas</taxon>
    </lineage>
</organism>
<evidence type="ECO:0000256" key="7">
    <source>
        <dbReference type="ARBA" id="ARBA00048247"/>
    </source>
</evidence>
<keyword evidence="3" id="KW-0808">Transferase</keyword>
<evidence type="ECO:0000259" key="10">
    <source>
        <dbReference type="Pfam" id="PF12804"/>
    </source>
</evidence>